<dbReference type="EMBL" id="CVRI01000004">
    <property type="protein sequence ID" value="CRK87637.1"/>
    <property type="molecule type" value="Genomic_DNA"/>
</dbReference>
<gene>
    <name evidence="1" type="ORF">CLUMA_CG001433</name>
</gene>
<dbReference type="AlphaFoldDB" id="A0A1J1HI03"/>
<dbReference type="Proteomes" id="UP000183832">
    <property type="component" value="Unassembled WGS sequence"/>
</dbReference>
<evidence type="ECO:0000313" key="2">
    <source>
        <dbReference type="Proteomes" id="UP000183832"/>
    </source>
</evidence>
<protein>
    <submittedName>
        <fullName evidence="1">CLUMA_CG001433, isoform A</fullName>
    </submittedName>
</protein>
<accession>A0A1J1HI03</accession>
<sequence>MHIIVRKMIKFFVNKILYQRFELLNLDKKQKDIDDLYDDIKHSHVAQPNEPRLKTYLMGLER</sequence>
<organism evidence="1 2">
    <name type="scientific">Clunio marinus</name>
    <dbReference type="NCBI Taxonomy" id="568069"/>
    <lineage>
        <taxon>Eukaryota</taxon>
        <taxon>Metazoa</taxon>
        <taxon>Ecdysozoa</taxon>
        <taxon>Arthropoda</taxon>
        <taxon>Hexapoda</taxon>
        <taxon>Insecta</taxon>
        <taxon>Pterygota</taxon>
        <taxon>Neoptera</taxon>
        <taxon>Endopterygota</taxon>
        <taxon>Diptera</taxon>
        <taxon>Nematocera</taxon>
        <taxon>Chironomoidea</taxon>
        <taxon>Chironomidae</taxon>
        <taxon>Clunio</taxon>
    </lineage>
</organism>
<proteinExistence type="predicted"/>
<evidence type="ECO:0000313" key="1">
    <source>
        <dbReference type="EMBL" id="CRK87637.1"/>
    </source>
</evidence>
<keyword evidence="2" id="KW-1185">Reference proteome</keyword>
<reference evidence="1 2" key="1">
    <citation type="submission" date="2015-04" db="EMBL/GenBank/DDBJ databases">
        <authorList>
            <person name="Syromyatnikov M.Y."/>
            <person name="Popov V.N."/>
        </authorList>
    </citation>
    <scope>NUCLEOTIDE SEQUENCE [LARGE SCALE GENOMIC DNA]</scope>
</reference>
<name>A0A1J1HI03_9DIPT</name>